<dbReference type="PANTHER" id="PTHR34107">
    <property type="entry name" value="SLL0198 PROTEIN-RELATED"/>
    <property type="match status" value="1"/>
</dbReference>
<evidence type="ECO:0000313" key="2">
    <source>
        <dbReference type="EMBL" id="MCE7007894.1"/>
    </source>
</evidence>
<dbReference type="SUPFAM" id="SSF52980">
    <property type="entry name" value="Restriction endonuclease-like"/>
    <property type="match status" value="1"/>
</dbReference>
<keyword evidence="3" id="KW-1185">Reference proteome</keyword>
<proteinExistence type="predicted"/>
<gene>
    <name evidence="2" type="ORF">LWC34_34495</name>
</gene>
<feature type="domain" description="Putative restriction endonuclease" evidence="1">
    <location>
        <begin position="13"/>
        <end position="143"/>
    </location>
</feature>
<keyword evidence="2" id="KW-0540">Nuclease</keyword>
<accession>A0ABS8ZJB9</accession>
<dbReference type="Proteomes" id="UP001521150">
    <property type="component" value="Unassembled WGS sequence"/>
</dbReference>
<organism evidence="2 3">
    <name type="scientific">Kibdelosporangium philippinense</name>
    <dbReference type="NCBI Taxonomy" id="211113"/>
    <lineage>
        <taxon>Bacteria</taxon>
        <taxon>Bacillati</taxon>
        <taxon>Actinomycetota</taxon>
        <taxon>Actinomycetes</taxon>
        <taxon>Pseudonocardiales</taxon>
        <taxon>Pseudonocardiaceae</taxon>
        <taxon>Kibdelosporangium</taxon>
    </lineage>
</organism>
<dbReference type="Pfam" id="PF05685">
    <property type="entry name" value="Uma2"/>
    <property type="match status" value="1"/>
</dbReference>
<dbReference type="InterPro" id="IPR012296">
    <property type="entry name" value="Nuclease_put_TT1808"/>
</dbReference>
<reference evidence="2 3" key="1">
    <citation type="submission" date="2021-12" db="EMBL/GenBank/DDBJ databases">
        <title>Genome sequence of Kibdelosporangium philippinense ATCC 49844.</title>
        <authorList>
            <person name="Fedorov E.A."/>
            <person name="Omeragic M."/>
            <person name="Shalygina K.F."/>
            <person name="Maclea K.S."/>
        </authorList>
    </citation>
    <scope>NUCLEOTIDE SEQUENCE [LARGE SCALE GENOMIC DNA]</scope>
    <source>
        <strain evidence="2 3">ATCC 49844</strain>
    </source>
</reference>
<dbReference type="PANTHER" id="PTHR34107:SF4">
    <property type="entry name" value="SLL1222 PROTEIN"/>
    <property type="match status" value="1"/>
</dbReference>
<dbReference type="InterPro" id="IPR008538">
    <property type="entry name" value="Uma2"/>
</dbReference>
<dbReference type="Gene3D" id="3.90.1570.10">
    <property type="entry name" value="tt1808, chain A"/>
    <property type="match status" value="1"/>
</dbReference>
<evidence type="ECO:0000313" key="3">
    <source>
        <dbReference type="Proteomes" id="UP001521150"/>
    </source>
</evidence>
<protein>
    <submittedName>
        <fullName evidence="2">Uma2 family endonuclease</fullName>
    </submittedName>
</protein>
<dbReference type="CDD" id="cd06260">
    <property type="entry name" value="DUF820-like"/>
    <property type="match status" value="1"/>
</dbReference>
<dbReference type="GO" id="GO:0004519">
    <property type="term" value="F:endonuclease activity"/>
    <property type="evidence" value="ECO:0007669"/>
    <property type="project" value="UniProtKB-KW"/>
</dbReference>
<comment type="caution">
    <text evidence="2">The sequence shown here is derived from an EMBL/GenBank/DDBJ whole genome shotgun (WGS) entry which is preliminary data.</text>
</comment>
<dbReference type="InterPro" id="IPR011335">
    <property type="entry name" value="Restrct_endonuc-II-like"/>
</dbReference>
<name>A0ABS8ZJB9_9PSEU</name>
<keyword evidence="2" id="KW-0255">Endonuclease</keyword>
<keyword evidence="2" id="KW-0378">Hydrolase</keyword>
<sequence length="187" mass="20662">MVELWPDHLLPLDEWDALPEDNSRHYELVEGVLIVTPKPLPTHQRAAQRLAYWLDEQLPDGMTAVIDIEVTVAADFPPIVRAPDVTIAYSTAVDQGTARISAADVLCAIEIVSPGSKRTDRLVKPVEYAEAGIPAYWLVDLDAPVSLLPHSLSDSCYHAADEVTDTFSIDFPAPITIRLDDLTPRRI</sequence>
<dbReference type="EMBL" id="JAJVCN010000003">
    <property type="protein sequence ID" value="MCE7007894.1"/>
    <property type="molecule type" value="Genomic_DNA"/>
</dbReference>
<evidence type="ECO:0000259" key="1">
    <source>
        <dbReference type="Pfam" id="PF05685"/>
    </source>
</evidence>
<dbReference type="RefSeq" id="WP_233729449.1">
    <property type="nucleotide sequence ID" value="NZ_JAJVCN010000003.1"/>
</dbReference>